<reference evidence="1 2" key="1">
    <citation type="submission" date="2016-11" db="EMBL/GenBank/DDBJ databases">
        <title>Paenibacillus species isolates.</title>
        <authorList>
            <person name="Beno S.M."/>
        </authorList>
    </citation>
    <scope>NUCLEOTIDE SEQUENCE [LARGE SCALE GENOMIC DNA]</scope>
    <source>
        <strain evidence="1 2">FSL H7-0443</strain>
    </source>
</reference>
<dbReference type="OrthoDB" id="2869049at2"/>
<organism evidence="1 2">
    <name type="scientific">Paenibacillus odorifer</name>
    <dbReference type="NCBI Taxonomy" id="189426"/>
    <lineage>
        <taxon>Bacteria</taxon>
        <taxon>Bacillati</taxon>
        <taxon>Bacillota</taxon>
        <taxon>Bacilli</taxon>
        <taxon>Bacillales</taxon>
        <taxon>Paenibacillaceae</taxon>
        <taxon>Paenibacillus</taxon>
    </lineage>
</organism>
<proteinExistence type="predicted"/>
<sequence length="117" mass="13042">MILSTGPIENNPVSNVRPTQQLTIKIDNRDLVDTSSILIQGYYLIGTRTLYVLELISIDPYQVLTKNYYADFDAFEFVFTTSGLAEQQVQISVWGKDADGQLVSAHRLVASEQLGEA</sequence>
<dbReference type="RefSeq" id="WP_076282854.1">
    <property type="nucleotide sequence ID" value="NZ_MPTW01000001.1"/>
</dbReference>
<comment type="caution">
    <text evidence="1">The sequence shown here is derived from an EMBL/GenBank/DDBJ whole genome shotgun (WGS) entry which is preliminary data.</text>
</comment>
<dbReference type="EMBL" id="MPTW01000001">
    <property type="protein sequence ID" value="OME74237.1"/>
    <property type="molecule type" value="Genomic_DNA"/>
</dbReference>
<gene>
    <name evidence="1" type="ORF">BSK65_00620</name>
</gene>
<name>A0A1R0ZNH4_9BACL</name>
<dbReference type="AlphaFoldDB" id="A0A1R0ZNH4"/>
<evidence type="ECO:0000313" key="2">
    <source>
        <dbReference type="Proteomes" id="UP000187425"/>
    </source>
</evidence>
<accession>A0A1R0ZNH4</accession>
<protein>
    <submittedName>
        <fullName evidence="1">Uncharacterized protein</fullName>
    </submittedName>
</protein>
<evidence type="ECO:0000313" key="1">
    <source>
        <dbReference type="EMBL" id="OME74237.1"/>
    </source>
</evidence>
<dbReference type="Proteomes" id="UP000187425">
    <property type="component" value="Unassembled WGS sequence"/>
</dbReference>